<evidence type="ECO:0000256" key="1">
    <source>
        <dbReference type="SAM" id="MobiDB-lite"/>
    </source>
</evidence>
<dbReference type="EMBL" id="CP163432">
    <property type="protein sequence ID" value="XDQ10973.1"/>
    <property type="molecule type" value="Genomic_DNA"/>
</dbReference>
<name>A0AB39N1X2_9ACTN</name>
<accession>A0AB39N1X2</accession>
<evidence type="ECO:0000313" key="2">
    <source>
        <dbReference type="EMBL" id="XDQ10973.1"/>
    </source>
</evidence>
<evidence type="ECO:0008006" key="3">
    <source>
        <dbReference type="Google" id="ProtNLM"/>
    </source>
</evidence>
<protein>
    <recommendedName>
        <fullName evidence="3">Secreted protein</fullName>
    </recommendedName>
</protein>
<gene>
    <name evidence="2" type="ORF">AB5J55_15505</name>
</gene>
<organism evidence="2">
    <name type="scientific">Streptomyces sp. R11</name>
    <dbReference type="NCBI Taxonomy" id="3238625"/>
    <lineage>
        <taxon>Bacteria</taxon>
        <taxon>Bacillati</taxon>
        <taxon>Actinomycetota</taxon>
        <taxon>Actinomycetes</taxon>
        <taxon>Kitasatosporales</taxon>
        <taxon>Streptomycetaceae</taxon>
        <taxon>Streptomyces</taxon>
    </lineage>
</organism>
<reference evidence="2" key="1">
    <citation type="submission" date="2024-07" db="EMBL/GenBank/DDBJ databases">
        <authorList>
            <person name="Yu S.T."/>
        </authorList>
    </citation>
    <scope>NUCLEOTIDE SEQUENCE</scope>
    <source>
        <strain evidence="2">R11</strain>
    </source>
</reference>
<dbReference type="RefSeq" id="WP_369271249.1">
    <property type="nucleotide sequence ID" value="NZ_CP163432.1"/>
</dbReference>
<proteinExistence type="predicted"/>
<dbReference type="AlphaFoldDB" id="A0AB39N1X2"/>
<feature type="region of interest" description="Disordered" evidence="1">
    <location>
        <begin position="219"/>
        <end position="238"/>
    </location>
</feature>
<sequence>MPLPRTRGTALRHRLAELRGPEVPAKALDARALAALAANPGCKRRAILDGAGVNKAALASALGSPAVFGQSQFAFTRGNAFEAKVKADGGAELLRLVHEKLDRAAEPPAHARVPELVASGPEGRTARTALALREATEARGEWTLLDHPMLALDVAGSPAFLEPDAVVVHPDGSWTVVEIKSFPMLDGSADPAKVGAAARQAAVYVMALEQIAARLGAEPGGGAETAEARRQSASNSAPAPRVRHRILLVCPKDFSNLPTASAVDVRKQRAVTSRQLARLTRIEDIADTLPAGTCFSPELPEADLTAAVESVPATYAPECLSACELAFHCRARSRAAGAVTSLGRSVRAELGGLTTVEDVLSAARGESGDPDDPAVAALRRAARLRAEALGRDARDLGRDTGAFGEEAVAACH</sequence>